<evidence type="ECO:0000313" key="2">
    <source>
        <dbReference type="EMBL" id="KZT31689.1"/>
    </source>
</evidence>
<organism evidence="2 3">
    <name type="scientific">Sistotremastrum suecicum HHB10207 ss-3</name>
    <dbReference type="NCBI Taxonomy" id="1314776"/>
    <lineage>
        <taxon>Eukaryota</taxon>
        <taxon>Fungi</taxon>
        <taxon>Dikarya</taxon>
        <taxon>Basidiomycota</taxon>
        <taxon>Agaricomycotina</taxon>
        <taxon>Agaricomycetes</taxon>
        <taxon>Sistotremastrales</taxon>
        <taxon>Sistotremastraceae</taxon>
        <taxon>Sistotremastrum</taxon>
    </lineage>
</organism>
<proteinExistence type="predicted"/>
<feature type="non-terminal residue" evidence="2">
    <location>
        <position position="1"/>
    </location>
</feature>
<dbReference type="EMBL" id="KV428490">
    <property type="protein sequence ID" value="KZT31689.1"/>
    <property type="molecule type" value="Genomic_DNA"/>
</dbReference>
<dbReference type="AlphaFoldDB" id="A0A165WZS0"/>
<gene>
    <name evidence="2" type="ORF">SISSUDRAFT_1067556</name>
</gene>
<accession>A0A165WZS0</accession>
<reference evidence="2 3" key="1">
    <citation type="journal article" date="2016" name="Mol. Biol. Evol.">
        <title>Comparative Genomics of Early-Diverging Mushroom-Forming Fungi Provides Insights into the Origins of Lignocellulose Decay Capabilities.</title>
        <authorList>
            <person name="Nagy L.G."/>
            <person name="Riley R."/>
            <person name="Tritt A."/>
            <person name="Adam C."/>
            <person name="Daum C."/>
            <person name="Floudas D."/>
            <person name="Sun H."/>
            <person name="Yadav J.S."/>
            <person name="Pangilinan J."/>
            <person name="Larsson K.H."/>
            <person name="Matsuura K."/>
            <person name="Barry K."/>
            <person name="Labutti K."/>
            <person name="Kuo R."/>
            <person name="Ohm R.A."/>
            <person name="Bhattacharya S.S."/>
            <person name="Shirouzu T."/>
            <person name="Yoshinaga Y."/>
            <person name="Martin F.M."/>
            <person name="Grigoriev I.V."/>
            <person name="Hibbett D.S."/>
        </authorList>
    </citation>
    <scope>NUCLEOTIDE SEQUENCE [LARGE SCALE GENOMIC DNA]</scope>
    <source>
        <strain evidence="2 3">HHB10207 ss-3</strain>
    </source>
</reference>
<keyword evidence="3" id="KW-1185">Reference proteome</keyword>
<protein>
    <submittedName>
        <fullName evidence="2">Uncharacterized protein</fullName>
    </submittedName>
</protein>
<sequence length="411" mass="46332">DLLVINFLRSLIPSLPSTFTVPRSLDLAPTLSLLLRYQSDIKYSLPRYSETLIFFLDHGGFESLSSLRPAYDFFQLCLELSSDDNLKNTKIRDRAKFYLEQHGALVALPPPSPQDLQILVDALQCYHNNPTSKTLEECFVDGVKELDSLCRESKQADVKVVLSHVDRNSLLELILQNLHFSGQHISTLIPLVIEGNELEHIHAASALLANIPPVAPSDGDLPILAFLASLIPFLPSDYVVPPEFDLSQTLTLFTDSPPDRQTWRKNSETLMHYLHRGAFDALSDPDSVRDFLEICADPDSWWFRHWSKSEKTSESTRERAIELKKKLPALAWALDAAQRLSGASSSSTSPVIDDPRNPLDSGEEVQPRLPTPRTWDAFARRLGYIWRKMWRARTVAAAGDVEMALRDQSET</sequence>
<evidence type="ECO:0000256" key="1">
    <source>
        <dbReference type="SAM" id="MobiDB-lite"/>
    </source>
</evidence>
<feature type="region of interest" description="Disordered" evidence="1">
    <location>
        <begin position="343"/>
        <end position="370"/>
    </location>
</feature>
<dbReference type="Proteomes" id="UP000076798">
    <property type="component" value="Unassembled WGS sequence"/>
</dbReference>
<evidence type="ECO:0000313" key="3">
    <source>
        <dbReference type="Proteomes" id="UP000076798"/>
    </source>
</evidence>
<name>A0A165WZS0_9AGAM</name>